<dbReference type="PIRSF" id="PIRSF033239">
    <property type="entry name" value="ExoD"/>
    <property type="match status" value="1"/>
</dbReference>
<dbReference type="InterPro" id="IPR010331">
    <property type="entry name" value="ExoD"/>
</dbReference>
<gene>
    <name evidence="2" type="ORF">HJA_00160</name>
</gene>
<comment type="caution">
    <text evidence="2">The sequence shown here is derived from an EMBL/GenBank/DDBJ whole genome shotgun (WGS) entry which is preliminary data.</text>
</comment>
<dbReference type="PANTHER" id="PTHR41795:SF1">
    <property type="entry name" value="EXOPOLYSACCHARIDE SYNTHESIS PROTEIN"/>
    <property type="match status" value="1"/>
</dbReference>
<dbReference type="OrthoDB" id="7949130at2"/>
<feature type="transmembrane region" description="Helical" evidence="1">
    <location>
        <begin position="177"/>
        <end position="196"/>
    </location>
</feature>
<dbReference type="PANTHER" id="PTHR41795">
    <property type="entry name" value="EXOPOLYSACCHARIDE SYNTHESIS PROTEIN"/>
    <property type="match status" value="1"/>
</dbReference>
<feature type="transmembrane region" description="Helical" evidence="1">
    <location>
        <begin position="149"/>
        <end position="170"/>
    </location>
</feature>
<reference evidence="2 3" key="1">
    <citation type="journal article" date="2014" name="Antonie Van Leeuwenhoek">
        <title>Hyphomonas beringensis sp. nov. and Hyphomonas chukchiensis sp. nov., isolated from surface seawater of the Bering Sea and Chukchi Sea.</title>
        <authorList>
            <person name="Li C."/>
            <person name="Lai Q."/>
            <person name="Li G."/>
            <person name="Dong C."/>
            <person name="Wang J."/>
            <person name="Liao Y."/>
            <person name="Shao Z."/>
        </authorList>
    </citation>
    <scope>NUCLEOTIDE SEQUENCE [LARGE SCALE GENOMIC DNA]</scope>
    <source>
        <strain evidence="2 3">VP2</strain>
    </source>
</reference>
<sequence length="203" mass="21654">MAPSRNKPLESVLDTAIEDCGDDKVTIGALLDMFGDRSFGPVIVLLGLLVTVPPLGGIPGLPVLVGGIILLFSLQIVFGARHIWMPQFVQNRGIDCSKLEEARSRVRPWLQRVDRMITERLTWATGRIATYGAALSVSLLSLLMIPLELVPFAVAAPGTAIVLFGLALVARDGALMLAGFAGTATACSIAVFLVPWNTVAGWF</sequence>
<organism evidence="2 3">
    <name type="scientific">Hyphomonas jannaschiana VP2</name>
    <dbReference type="NCBI Taxonomy" id="1280952"/>
    <lineage>
        <taxon>Bacteria</taxon>
        <taxon>Pseudomonadati</taxon>
        <taxon>Pseudomonadota</taxon>
        <taxon>Alphaproteobacteria</taxon>
        <taxon>Hyphomonadales</taxon>
        <taxon>Hyphomonadaceae</taxon>
        <taxon>Hyphomonas</taxon>
    </lineage>
</organism>
<name>A0A059FJU7_9PROT</name>
<keyword evidence="1" id="KW-1133">Transmembrane helix</keyword>
<evidence type="ECO:0000313" key="2">
    <source>
        <dbReference type="EMBL" id="KCZ90904.1"/>
    </source>
</evidence>
<dbReference type="Pfam" id="PF06055">
    <property type="entry name" value="ExoD"/>
    <property type="match status" value="1"/>
</dbReference>
<dbReference type="PATRIC" id="fig|1280952.3.peg.32"/>
<dbReference type="Proteomes" id="UP000024816">
    <property type="component" value="Unassembled WGS sequence"/>
</dbReference>
<keyword evidence="3" id="KW-1185">Reference proteome</keyword>
<dbReference type="RefSeq" id="WP_035576804.1">
    <property type="nucleotide sequence ID" value="NZ_ARYJ01000001.1"/>
</dbReference>
<proteinExistence type="predicted"/>
<feature type="transmembrane region" description="Helical" evidence="1">
    <location>
        <begin position="39"/>
        <end position="58"/>
    </location>
</feature>
<keyword evidence="1" id="KW-0472">Membrane</keyword>
<accession>A0A059FJU7</accession>
<evidence type="ECO:0000256" key="1">
    <source>
        <dbReference type="SAM" id="Phobius"/>
    </source>
</evidence>
<feature type="transmembrane region" description="Helical" evidence="1">
    <location>
        <begin position="64"/>
        <end position="84"/>
    </location>
</feature>
<dbReference type="eggNOG" id="COG3932">
    <property type="taxonomic scope" value="Bacteria"/>
</dbReference>
<keyword evidence="1" id="KW-0812">Transmembrane</keyword>
<evidence type="ECO:0000313" key="3">
    <source>
        <dbReference type="Proteomes" id="UP000024816"/>
    </source>
</evidence>
<feature type="transmembrane region" description="Helical" evidence="1">
    <location>
        <begin position="121"/>
        <end position="143"/>
    </location>
</feature>
<dbReference type="EMBL" id="ARYJ01000001">
    <property type="protein sequence ID" value="KCZ90904.1"/>
    <property type="molecule type" value="Genomic_DNA"/>
</dbReference>
<dbReference type="AlphaFoldDB" id="A0A059FJU7"/>
<protein>
    <submittedName>
        <fullName evidence="2">ExoD-like membrane protein</fullName>
    </submittedName>
</protein>